<feature type="chain" id="PRO_5036228717" description="DUF3108 domain-containing protein" evidence="1">
    <location>
        <begin position="19"/>
        <end position="194"/>
    </location>
</feature>
<dbReference type="OrthoDB" id="10039837at2759"/>
<name>A0A815REC8_ADIRI</name>
<evidence type="ECO:0008006" key="6">
    <source>
        <dbReference type="Google" id="ProtNLM"/>
    </source>
</evidence>
<evidence type="ECO:0000256" key="1">
    <source>
        <dbReference type="SAM" id="SignalP"/>
    </source>
</evidence>
<protein>
    <recommendedName>
        <fullName evidence="6">DUF3108 domain-containing protein</fullName>
    </recommendedName>
</protein>
<organism evidence="3 5">
    <name type="scientific">Adineta ricciae</name>
    <name type="common">Rotifer</name>
    <dbReference type="NCBI Taxonomy" id="249248"/>
    <lineage>
        <taxon>Eukaryota</taxon>
        <taxon>Metazoa</taxon>
        <taxon>Spiralia</taxon>
        <taxon>Gnathifera</taxon>
        <taxon>Rotifera</taxon>
        <taxon>Eurotatoria</taxon>
        <taxon>Bdelloidea</taxon>
        <taxon>Adinetida</taxon>
        <taxon>Adinetidae</taxon>
        <taxon>Adineta</taxon>
    </lineage>
</organism>
<dbReference type="EMBL" id="CAJNOJ010000525">
    <property type="protein sequence ID" value="CAF1476056.1"/>
    <property type="molecule type" value="Genomic_DNA"/>
</dbReference>
<feature type="signal peptide" evidence="1">
    <location>
        <begin position="1"/>
        <end position="18"/>
    </location>
</feature>
<evidence type="ECO:0000313" key="2">
    <source>
        <dbReference type="EMBL" id="CAF1241518.1"/>
    </source>
</evidence>
<evidence type="ECO:0000313" key="5">
    <source>
        <dbReference type="Proteomes" id="UP000663852"/>
    </source>
</evidence>
<keyword evidence="4" id="KW-1185">Reference proteome</keyword>
<dbReference type="Proteomes" id="UP000663828">
    <property type="component" value="Unassembled WGS sequence"/>
</dbReference>
<gene>
    <name evidence="3" type="ORF">EDS130_LOCUS41121</name>
    <name evidence="2" type="ORF">XAT740_LOCUS25763</name>
</gene>
<dbReference type="EMBL" id="CAJNOR010002058">
    <property type="protein sequence ID" value="CAF1241518.1"/>
    <property type="molecule type" value="Genomic_DNA"/>
</dbReference>
<evidence type="ECO:0000313" key="4">
    <source>
        <dbReference type="Proteomes" id="UP000663828"/>
    </source>
</evidence>
<sequence length="194" mass="22781">MFRFLCSILLVSTTLILSMEIKHPSYATYVLVRDYFSGFKAPEYSIYDKSEKNLYYRIESSYGLYDKLKLVVYPSKKVIAKIRGKTKKKLYQATFSIHNTTSNQWAEGKIIENSQWLHTNYTIEWNGSHLSITSYLITPWIVDIVDSSKSELLAQSQRRWFSWKYKYQLDLFSDRMPESIYLFALAVVSRGKNG</sequence>
<comment type="caution">
    <text evidence="3">The sequence shown here is derived from an EMBL/GenBank/DDBJ whole genome shotgun (WGS) entry which is preliminary data.</text>
</comment>
<dbReference type="AlphaFoldDB" id="A0A815REC8"/>
<reference evidence="3" key="1">
    <citation type="submission" date="2021-02" db="EMBL/GenBank/DDBJ databases">
        <authorList>
            <person name="Nowell W R."/>
        </authorList>
    </citation>
    <scope>NUCLEOTIDE SEQUENCE</scope>
</reference>
<dbReference type="Pfam" id="PF04525">
    <property type="entry name" value="LOR"/>
    <property type="match status" value="1"/>
</dbReference>
<accession>A0A815REC8</accession>
<dbReference type="Proteomes" id="UP000663852">
    <property type="component" value="Unassembled WGS sequence"/>
</dbReference>
<proteinExistence type="predicted"/>
<keyword evidence="1" id="KW-0732">Signal</keyword>
<dbReference type="InterPro" id="IPR007612">
    <property type="entry name" value="LOR"/>
</dbReference>
<evidence type="ECO:0000313" key="3">
    <source>
        <dbReference type="EMBL" id="CAF1476056.1"/>
    </source>
</evidence>